<reference evidence="1" key="2">
    <citation type="submission" date="2015-06" db="UniProtKB">
        <authorList>
            <consortium name="EnsemblProtists"/>
        </authorList>
    </citation>
    <scope>IDENTIFICATION</scope>
    <source>
        <strain evidence="1">Emoy2</strain>
    </source>
</reference>
<dbReference type="VEuPathDB" id="FungiDB:HpaG810512"/>
<dbReference type="AlphaFoldDB" id="M4BVH0"/>
<dbReference type="Proteomes" id="UP000011713">
    <property type="component" value="Unassembled WGS sequence"/>
</dbReference>
<proteinExistence type="predicted"/>
<dbReference type="EMBL" id="JH597979">
    <property type="status" value="NOT_ANNOTATED_CDS"/>
    <property type="molecule type" value="Genomic_DNA"/>
</dbReference>
<keyword evidence="2" id="KW-1185">Reference proteome</keyword>
<name>M4BVH0_HYAAE</name>
<dbReference type="EnsemblProtists" id="HpaT810512">
    <property type="protein sequence ID" value="HpaP810512"/>
    <property type="gene ID" value="HpaG810512"/>
</dbReference>
<organism evidence="1 2">
    <name type="scientific">Hyaloperonospora arabidopsidis (strain Emoy2)</name>
    <name type="common">Downy mildew agent</name>
    <name type="synonym">Peronospora arabidopsidis</name>
    <dbReference type="NCBI Taxonomy" id="559515"/>
    <lineage>
        <taxon>Eukaryota</taxon>
        <taxon>Sar</taxon>
        <taxon>Stramenopiles</taxon>
        <taxon>Oomycota</taxon>
        <taxon>Peronosporomycetes</taxon>
        <taxon>Peronosporales</taxon>
        <taxon>Peronosporaceae</taxon>
        <taxon>Hyaloperonospora</taxon>
    </lineage>
</organism>
<dbReference type="InParanoid" id="M4BVH0"/>
<accession>M4BVH0</accession>
<evidence type="ECO:0000313" key="1">
    <source>
        <dbReference type="EnsemblProtists" id="HpaP810512"/>
    </source>
</evidence>
<sequence length="97" mass="10903">MRRWVVRTLVQMTISRMRVRCLACQAGDPCRRHCTVPASPCSSKPLMRLLDAKPSQKYGFCPGTVSWLEDSHTSGSFDAIDTFCETGRSVSFQTWNG</sequence>
<reference evidence="2" key="1">
    <citation type="journal article" date="2010" name="Science">
        <title>Signatures of adaptation to obligate biotrophy in the Hyaloperonospora arabidopsidis genome.</title>
        <authorList>
            <person name="Baxter L."/>
            <person name="Tripathy S."/>
            <person name="Ishaque N."/>
            <person name="Boot N."/>
            <person name="Cabral A."/>
            <person name="Kemen E."/>
            <person name="Thines M."/>
            <person name="Ah-Fong A."/>
            <person name="Anderson R."/>
            <person name="Badejoko W."/>
            <person name="Bittner-Eddy P."/>
            <person name="Boore J.L."/>
            <person name="Chibucos M.C."/>
            <person name="Coates M."/>
            <person name="Dehal P."/>
            <person name="Delehaunty K."/>
            <person name="Dong S."/>
            <person name="Downton P."/>
            <person name="Dumas B."/>
            <person name="Fabro G."/>
            <person name="Fronick C."/>
            <person name="Fuerstenberg S.I."/>
            <person name="Fulton L."/>
            <person name="Gaulin E."/>
            <person name="Govers F."/>
            <person name="Hughes L."/>
            <person name="Humphray S."/>
            <person name="Jiang R.H."/>
            <person name="Judelson H."/>
            <person name="Kamoun S."/>
            <person name="Kyung K."/>
            <person name="Meijer H."/>
            <person name="Minx P."/>
            <person name="Morris P."/>
            <person name="Nelson J."/>
            <person name="Phuntumart V."/>
            <person name="Qutob D."/>
            <person name="Rehmany A."/>
            <person name="Rougon-Cardoso A."/>
            <person name="Ryden P."/>
            <person name="Torto-Alalibo T."/>
            <person name="Studholme D."/>
            <person name="Wang Y."/>
            <person name="Win J."/>
            <person name="Wood J."/>
            <person name="Clifton S.W."/>
            <person name="Rogers J."/>
            <person name="Van den Ackerveken G."/>
            <person name="Jones J.D."/>
            <person name="McDowell J.M."/>
            <person name="Beynon J."/>
            <person name="Tyler B.M."/>
        </authorList>
    </citation>
    <scope>NUCLEOTIDE SEQUENCE [LARGE SCALE GENOMIC DNA]</scope>
    <source>
        <strain evidence="2">Emoy2</strain>
    </source>
</reference>
<dbReference type="HOGENOM" id="CLU_2351118_0_0_1"/>
<evidence type="ECO:0000313" key="2">
    <source>
        <dbReference type="Proteomes" id="UP000011713"/>
    </source>
</evidence>
<protein>
    <submittedName>
        <fullName evidence="1">Uncharacterized protein</fullName>
    </submittedName>
</protein>